<comment type="caution">
    <text evidence="3">The sequence shown here is derived from an EMBL/GenBank/DDBJ whole genome shotgun (WGS) entry which is preliminary data.</text>
</comment>
<dbReference type="EMBL" id="BSPD01000085">
    <property type="protein sequence ID" value="GLS27617.1"/>
    <property type="molecule type" value="Genomic_DNA"/>
</dbReference>
<accession>A0AA37TA54</accession>
<sequence>MYSLEDFQQSPNPIAQHYGHAQVQLKLMFTGHVHQALPDVAESAYAEHWDCLNKQGDERFDIVFSKADQVREGFAGMIDAQAWNIALGSSVHDLFVRFLSCLPLQERSRIVTTNTEHPSLLRQLRRLEQEGIELVLVEGDPASESVEKLAAVINGKTAAVCVSSVNFQSGLQTLELDTLMPICQQHGAELFVDAYQSVNVLSFSVSDYNLQQAFVVGGGSKYCQMGNGVCFMHVPPDRNFEPIVTGWFGQFDPVLDNPAALPLAYADDATRFNGSTYDALPHFRAVHVFDYFLKQGLSPELLHDVNRYQLGVLARAFHAEDFDPAVIRLPHEVEYMGGFIAFKTPYAQKLYELIRDIGVVNDYRGDYLRLGPAPYLCEEQLRDAIVAMKEATDRLVV</sequence>
<evidence type="ECO:0000256" key="1">
    <source>
        <dbReference type="ARBA" id="ARBA00022898"/>
    </source>
</evidence>
<dbReference type="RefSeq" id="WP_232592541.1">
    <property type="nucleotide sequence ID" value="NZ_BSPD01000085.1"/>
</dbReference>
<dbReference type="Gene3D" id="3.40.640.10">
    <property type="entry name" value="Type I PLP-dependent aspartate aminotransferase-like (Major domain)"/>
    <property type="match status" value="1"/>
</dbReference>
<dbReference type="Gene3D" id="3.90.1150.10">
    <property type="entry name" value="Aspartate Aminotransferase, domain 1"/>
    <property type="match status" value="1"/>
</dbReference>
<gene>
    <name evidence="3" type="ORF">GCM10007877_33360</name>
</gene>
<organism evidence="3 4">
    <name type="scientific">Marinibactrum halimedae</name>
    <dbReference type="NCBI Taxonomy" id="1444977"/>
    <lineage>
        <taxon>Bacteria</taxon>
        <taxon>Pseudomonadati</taxon>
        <taxon>Pseudomonadota</taxon>
        <taxon>Gammaproteobacteria</taxon>
        <taxon>Cellvibrionales</taxon>
        <taxon>Cellvibrionaceae</taxon>
        <taxon>Marinibactrum</taxon>
    </lineage>
</organism>
<dbReference type="SUPFAM" id="SSF53383">
    <property type="entry name" value="PLP-dependent transferases"/>
    <property type="match status" value="1"/>
</dbReference>
<dbReference type="InterPro" id="IPR015424">
    <property type="entry name" value="PyrdxlP-dep_Trfase"/>
</dbReference>
<feature type="domain" description="Aminotransferase class V" evidence="2">
    <location>
        <begin position="66"/>
        <end position="221"/>
    </location>
</feature>
<protein>
    <submittedName>
        <fullName evidence="3">Kynureninase</fullName>
    </submittedName>
</protein>
<dbReference type="Pfam" id="PF00266">
    <property type="entry name" value="Aminotran_5"/>
    <property type="match status" value="1"/>
</dbReference>
<evidence type="ECO:0000313" key="3">
    <source>
        <dbReference type="EMBL" id="GLS27617.1"/>
    </source>
</evidence>
<dbReference type="InterPro" id="IPR000192">
    <property type="entry name" value="Aminotrans_V_dom"/>
</dbReference>
<keyword evidence="4" id="KW-1185">Reference proteome</keyword>
<keyword evidence="1" id="KW-0663">Pyridoxal phosphate</keyword>
<dbReference type="PANTHER" id="PTHR43586">
    <property type="entry name" value="CYSTEINE DESULFURASE"/>
    <property type="match status" value="1"/>
</dbReference>
<dbReference type="InterPro" id="IPR015421">
    <property type="entry name" value="PyrdxlP-dep_Trfase_major"/>
</dbReference>
<name>A0AA37TA54_9GAMM</name>
<dbReference type="AlphaFoldDB" id="A0AA37TA54"/>
<reference evidence="3 4" key="1">
    <citation type="journal article" date="2014" name="Int. J. Syst. Evol. Microbiol.">
        <title>Complete genome sequence of Corynebacterium casei LMG S-19264T (=DSM 44701T), isolated from a smear-ripened cheese.</title>
        <authorList>
            <consortium name="US DOE Joint Genome Institute (JGI-PGF)"/>
            <person name="Walter F."/>
            <person name="Albersmeier A."/>
            <person name="Kalinowski J."/>
            <person name="Ruckert C."/>
        </authorList>
    </citation>
    <scope>NUCLEOTIDE SEQUENCE [LARGE SCALE GENOMIC DNA]</scope>
    <source>
        <strain evidence="3 4">NBRC 110095</strain>
    </source>
</reference>
<dbReference type="Proteomes" id="UP001156870">
    <property type="component" value="Unassembled WGS sequence"/>
</dbReference>
<dbReference type="PANTHER" id="PTHR43586:SF15">
    <property type="entry name" value="BLR3095 PROTEIN"/>
    <property type="match status" value="1"/>
</dbReference>
<evidence type="ECO:0000313" key="4">
    <source>
        <dbReference type="Proteomes" id="UP001156870"/>
    </source>
</evidence>
<proteinExistence type="predicted"/>
<dbReference type="InterPro" id="IPR015422">
    <property type="entry name" value="PyrdxlP-dep_Trfase_small"/>
</dbReference>
<evidence type="ECO:0000259" key="2">
    <source>
        <dbReference type="Pfam" id="PF00266"/>
    </source>
</evidence>